<proteinExistence type="predicted"/>
<keyword evidence="3" id="KW-1185">Reference proteome</keyword>
<sequence>MASCLAKLAAWCCAPPSVPGATPPAAAKAAAAALDQLLADLRESRRSDASACVETLLQEAAMAAAGSYQVGRIVENHFRANPPPDHEFGLRLPWGNGDSNLCLYLRLLFDQGSEPRVGVLWPNLSSHERIILAQLLRCDYFGENLPLILSFFWCSTTKERAVREQLLVEVNCPSWLTFQEHFLLISGYAVRCEAAASGFTSQLTMEAFLSALNFAAEEGGFSLPEGFIYAGGNPLSVRHYLYTNLGGPQDERAREVLLVAIAVNFFGTRLCTDGPGHPKYSKQGRLTQEMVQTTAKLIPKINAYGIPGLTLNSAGSSVPEIGLLTLMADRQRPAPSVAQIAFNENVKKGLLDRTEKVIGVSKLGTKGTKSASDAATNAIMASEIGIGETPFFGGNIAEKTFKLFEGSLKSNMAVDKRGKLAKIIEAFYGDLQRMITSSVSMRAFQADCGSNIPEGLQLVGPRDHRRFLIATAPARLREWTKAYVYLVVQMLSDGGNDESECKGRTDSEKVFWIYGHTPSACAVKALERQKDGAALEELLLQVTRHASSEKWGFPLEAPYLKAAQKVRRRTPYMPGWGDGSAAKTCGEAQSLWKKVKAMEKQMKPWEVTIPASSMDAAGGSVSLIWVVLELVALCPWTSSMDAGSLMKFIQDECTETLAEITALRAGNLGARSPEDVIADLVAELGDVQFTLLLSLFISGRDFGLDPVHLLQTLSSQVRQQKKVLGEGLDETEIGAPALKLRAEP</sequence>
<comment type="caution">
    <text evidence="2">The sequence shown here is derived from an EMBL/GenBank/DDBJ whole genome shotgun (WGS) entry which is preliminary data.</text>
</comment>
<feature type="signal peptide" evidence="1">
    <location>
        <begin position="1"/>
        <end position="20"/>
    </location>
</feature>
<dbReference type="EMBL" id="LSRX01000448">
    <property type="protein sequence ID" value="OLP97013.1"/>
    <property type="molecule type" value="Genomic_DNA"/>
</dbReference>
<reference evidence="2 3" key="1">
    <citation type="submission" date="2016-02" db="EMBL/GenBank/DDBJ databases">
        <title>Genome analysis of coral dinoflagellate symbionts highlights evolutionary adaptations to a symbiotic lifestyle.</title>
        <authorList>
            <person name="Aranda M."/>
            <person name="Li Y."/>
            <person name="Liew Y.J."/>
            <person name="Baumgarten S."/>
            <person name="Simakov O."/>
            <person name="Wilson M."/>
            <person name="Piel J."/>
            <person name="Ashoor H."/>
            <person name="Bougouffa S."/>
            <person name="Bajic V.B."/>
            <person name="Ryu T."/>
            <person name="Ravasi T."/>
            <person name="Bayer T."/>
            <person name="Micklem G."/>
            <person name="Kim H."/>
            <person name="Bhak J."/>
            <person name="Lajeunesse T.C."/>
            <person name="Voolstra C.R."/>
        </authorList>
    </citation>
    <scope>NUCLEOTIDE SEQUENCE [LARGE SCALE GENOMIC DNA]</scope>
    <source>
        <strain evidence="2 3">CCMP2467</strain>
    </source>
</reference>
<dbReference type="OrthoDB" id="427165at2759"/>
<name>A0A1Q9DPB7_SYMMI</name>
<evidence type="ECO:0000313" key="2">
    <source>
        <dbReference type="EMBL" id="OLP97013.1"/>
    </source>
</evidence>
<dbReference type="Gene3D" id="1.10.287.1080">
    <property type="entry name" value="MazG-like"/>
    <property type="match status" value="1"/>
</dbReference>
<keyword evidence="1" id="KW-0732">Signal</keyword>
<evidence type="ECO:0000313" key="3">
    <source>
        <dbReference type="Proteomes" id="UP000186817"/>
    </source>
</evidence>
<accession>A0A1Q9DPB7</accession>
<dbReference type="Proteomes" id="UP000186817">
    <property type="component" value="Unassembled WGS sequence"/>
</dbReference>
<dbReference type="AlphaFoldDB" id="A0A1Q9DPB7"/>
<gene>
    <name evidence="2" type="ORF">AK812_SmicGene20680</name>
</gene>
<protein>
    <submittedName>
        <fullName evidence="2">Uncharacterized protein</fullName>
    </submittedName>
</protein>
<feature type="chain" id="PRO_5012706100" evidence="1">
    <location>
        <begin position="21"/>
        <end position="744"/>
    </location>
</feature>
<evidence type="ECO:0000256" key="1">
    <source>
        <dbReference type="SAM" id="SignalP"/>
    </source>
</evidence>
<organism evidence="2 3">
    <name type="scientific">Symbiodinium microadriaticum</name>
    <name type="common">Dinoflagellate</name>
    <name type="synonym">Zooxanthella microadriatica</name>
    <dbReference type="NCBI Taxonomy" id="2951"/>
    <lineage>
        <taxon>Eukaryota</taxon>
        <taxon>Sar</taxon>
        <taxon>Alveolata</taxon>
        <taxon>Dinophyceae</taxon>
        <taxon>Suessiales</taxon>
        <taxon>Symbiodiniaceae</taxon>
        <taxon>Symbiodinium</taxon>
    </lineage>
</organism>